<dbReference type="Gene3D" id="1.10.10.10">
    <property type="entry name" value="Winged helix-like DNA-binding domain superfamily/Winged helix DNA-binding domain"/>
    <property type="match status" value="1"/>
</dbReference>
<dbReference type="InterPro" id="IPR011008">
    <property type="entry name" value="Dimeric_a/b-barrel"/>
</dbReference>
<dbReference type="PANTHER" id="PTHR30154">
    <property type="entry name" value="LEUCINE-RESPONSIVE REGULATORY PROTEIN"/>
    <property type="match status" value="1"/>
</dbReference>
<evidence type="ECO:0000313" key="5">
    <source>
        <dbReference type="EMBL" id="SMC71664.1"/>
    </source>
</evidence>
<protein>
    <submittedName>
        <fullName evidence="5">Lrp/AsnC family transcriptional regulator, leucine-responsive regulatory protein</fullName>
    </submittedName>
</protein>
<dbReference type="OrthoDB" id="66249at2"/>
<dbReference type="InterPro" id="IPR019888">
    <property type="entry name" value="Tscrpt_reg_AsnC-like"/>
</dbReference>
<keyword evidence="2" id="KW-0238">DNA-binding</keyword>
<dbReference type="InterPro" id="IPR000485">
    <property type="entry name" value="AsnC-type_HTH_dom"/>
</dbReference>
<dbReference type="GO" id="GO:0043200">
    <property type="term" value="P:response to amino acid"/>
    <property type="evidence" value="ECO:0007669"/>
    <property type="project" value="TreeGrafter"/>
</dbReference>
<evidence type="ECO:0000313" key="6">
    <source>
        <dbReference type="Proteomes" id="UP000192790"/>
    </source>
</evidence>
<dbReference type="PRINTS" id="PR00033">
    <property type="entry name" value="HTHASNC"/>
</dbReference>
<dbReference type="Pfam" id="PF01037">
    <property type="entry name" value="AsnC_trans_reg"/>
    <property type="match status" value="1"/>
</dbReference>
<evidence type="ECO:0000256" key="2">
    <source>
        <dbReference type="ARBA" id="ARBA00023125"/>
    </source>
</evidence>
<feature type="domain" description="HTH asnC-type" evidence="4">
    <location>
        <begin position="1"/>
        <end position="62"/>
    </location>
</feature>
<keyword evidence="3" id="KW-0804">Transcription</keyword>
<organism evidence="5 6">
    <name type="scientific">Papillibacter cinnamivorans DSM 12816</name>
    <dbReference type="NCBI Taxonomy" id="1122930"/>
    <lineage>
        <taxon>Bacteria</taxon>
        <taxon>Bacillati</taxon>
        <taxon>Bacillota</taxon>
        <taxon>Clostridia</taxon>
        <taxon>Eubacteriales</taxon>
        <taxon>Oscillospiraceae</taxon>
        <taxon>Papillibacter</taxon>
    </lineage>
</organism>
<dbReference type="AlphaFoldDB" id="A0A1W2BFS0"/>
<dbReference type="STRING" id="1122930.SAMN02745168_2166"/>
<gene>
    <name evidence="5" type="ORF">SAMN02745168_2166</name>
</gene>
<dbReference type="GO" id="GO:0005829">
    <property type="term" value="C:cytosol"/>
    <property type="evidence" value="ECO:0007669"/>
    <property type="project" value="TreeGrafter"/>
</dbReference>
<dbReference type="Proteomes" id="UP000192790">
    <property type="component" value="Unassembled WGS sequence"/>
</dbReference>
<dbReference type="SMART" id="SM00344">
    <property type="entry name" value="HTH_ASNC"/>
    <property type="match status" value="1"/>
</dbReference>
<dbReference type="CDD" id="cd00090">
    <property type="entry name" value="HTH_ARSR"/>
    <property type="match status" value="1"/>
</dbReference>
<dbReference type="GO" id="GO:0043565">
    <property type="term" value="F:sequence-specific DNA binding"/>
    <property type="evidence" value="ECO:0007669"/>
    <property type="project" value="InterPro"/>
</dbReference>
<dbReference type="Gene3D" id="3.30.70.920">
    <property type="match status" value="1"/>
</dbReference>
<keyword evidence="6" id="KW-1185">Reference proteome</keyword>
<evidence type="ECO:0000256" key="1">
    <source>
        <dbReference type="ARBA" id="ARBA00023015"/>
    </source>
</evidence>
<keyword evidence="1" id="KW-0805">Transcription regulation</keyword>
<reference evidence="5 6" key="1">
    <citation type="submission" date="2017-04" db="EMBL/GenBank/DDBJ databases">
        <authorList>
            <person name="Afonso C.L."/>
            <person name="Miller P.J."/>
            <person name="Scott M.A."/>
            <person name="Spackman E."/>
            <person name="Goraichik I."/>
            <person name="Dimitrov K.M."/>
            <person name="Suarez D.L."/>
            <person name="Swayne D.E."/>
        </authorList>
    </citation>
    <scope>NUCLEOTIDE SEQUENCE [LARGE SCALE GENOMIC DNA]</scope>
    <source>
        <strain evidence="5 6">DSM 12816</strain>
    </source>
</reference>
<dbReference type="InterPro" id="IPR036388">
    <property type="entry name" value="WH-like_DNA-bd_sf"/>
</dbReference>
<dbReference type="Pfam" id="PF13412">
    <property type="entry name" value="HTH_24"/>
    <property type="match status" value="1"/>
</dbReference>
<accession>A0A1W2BFS0</accession>
<dbReference type="SUPFAM" id="SSF54909">
    <property type="entry name" value="Dimeric alpha+beta barrel"/>
    <property type="match status" value="1"/>
</dbReference>
<proteinExistence type="predicted"/>
<sequence length="155" mass="17929">MDSIDYKILNILQKNSRQKASAISPEVNLSVSAVIERIRKMEREGILQKYTIKVDHKRLGYDLTAFVGVTLELPIYYDNFIQVTREMSSVLFCNYVTGEFDFILKVMATATEELEKIHHEIMKIKGVLSIKTFFVLSNCKDDVQIPEDSFLNFDH</sequence>
<dbReference type="RefSeq" id="WP_084234835.1">
    <property type="nucleotide sequence ID" value="NZ_FWXW01000005.1"/>
</dbReference>
<dbReference type="EMBL" id="FWXW01000005">
    <property type="protein sequence ID" value="SMC71664.1"/>
    <property type="molecule type" value="Genomic_DNA"/>
</dbReference>
<dbReference type="PANTHER" id="PTHR30154:SF34">
    <property type="entry name" value="TRANSCRIPTIONAL REGULATOR AZLB"/>
    <property type="match status" value="1"/>
</dbReference>
<name>A0A1W2BFS0_9FIRM</name>
<evidence type="ECO:0000259" key="4">
    <source>
        <dbReference type="PROSITE" id="PS50956"/>
    </source>
</evidence>
<dbReference type="InterPro" id="IPR019887">
    <property type="entry name" value="Tscrpt_reg_AsnC/Lrp_C"/>
</dbReference>
<dbReference type="PROSITE" id="PS50956">
    <property type="entry name" value="HTH_ASNC_2"/>
    <property type="match status" value="1"/>
</dbReference>
<dbReference type="InterPro" id="IPR011991">
    <property type="entry name" value="ArsR-like_HTH"/>
</dbReference>
<dbReference type="SUPFAM" id="SSF46785">
    <property type="entry name" value="Winged helix' DNA-binding domain"/>
    <property type="match status" value="1"/>
</dbReference>
<evidence type="ECO:0000256" key="3">
    <source>
        <dbReference type="ARBA" id="ARBA00023163"/>
    </source>
</evidence>
<dbReference type="InterPro" id="IPR036390">
    <property type="entry name" value="WH_DNA-bd_sf"/>
</dbReference>